<sequence length="191" mass="20908">MKLEKNAKMYGTLFSSVFMLSACTFGGGYVIVPLMRKKFVEDLHWIEEGEMMDLVAIAQSSPGAIAVNASISIGYRCAGIPGAIVAVIGTVLPPLVILTVISYCYEAFIQIRWIQVMLFGMQAGVVATICDVVWTMGREVWSQPQKVYVLIMLAAFVCNVLFDVNLLIIIIVCGALGYMIERAIKKEGGLQ</sequence>
<reference evidence="8 9" key="1">
    <citation type="submission" date="2014-08" db="EMBL/GenBank/DDBJ databases">
        <title>Clostridium innocuum, an unnegligible vancomycin-resistant pathogen causing extra-intestinal infections.</title>
        <authorList>
            <person name="Feng Y."/>
            <person name="Chiu C.-H."/>
        </authorList>
    </citation>
    <scope>NUCLEOTIDE SEQUENCE [LARGE SCALE GENOMIC DNA]</scope>
    <source>
        <strain evidence="8 9">AN88</strain>
    </source>
</reference>
<name>A0A099IBA8_CLOIN</name>
<accession>A0A099IBA8</accession>
<feature type="transmembrane region" description="Helical" evidence="7">
    <location>
        <begin position="80"/>
        <end position="104"/>
    </location>
</feature>
<comment type="caution">
    <text evidence="8">The sequence shown here is derived from an EMBL/GenBank/DDBJ whole genome shotgun (WGS) entry which is preliminary data.</text>
</comment>
<dbReference type="AlphaFoldDB" id="A0A099IBA8"/>
<dbReference type="InterPro" id="IPR003370">
    <property type="entry name" value="Chromate_transpt"/>
</dbReference>
<comment type="subcellular location">
    <subcellularLocation>
        <location evidence="1">Cell membrane</location>
        <topology evidence="1">Multi-pass membrane protein</topology>
    </subcellularLocation>
</comment>
<dbReference type="PANTHER" id="PTHR43663:SF1">
    <property type="entry name" value="CHROMATE TRANSPORTER"/>
    <property type="match status" value="1"/>
</dbReference>
<evidence type="ECO:0000256" key="2">
    <source>
        <dbReference type="ARBA" id="ARBA00005262"/>
    </source>
</evidence>
<evidence type="ECO:0000256" key="3">
    <source>
        <dbReference type="ARBA" id="ARBA00022475"/>
    </source>
</evidence>
<dbReference type="GO" id="GO:0015109">
    <property type="term" value="F:chromate transmembrane transporter activity"/>
    <property type="evidence" value="ECO:0007669"/>
    <property type="project" value="InterPro"/>
</dbReference>
<evidence type="ECO:0000256" key="4">
    <source>
        <dbReference type="ARBA" id="ARBA00022692"/>
    </source>
</evidence>
<proteinExistence type="inferred from homology"/>
<evidence type="ECO:0000313" key="8">
    <source>
        <dbReference type="EMBL" id="KGJ54930.1"/>
    </source>
</evidence>
<feature type="transmembrane region" description="Helical" evidence="7">
    <location>
        <begin position="147"/>
        <end position="180"/>
    </location>
</feature>
<evidence type="ECO:0000256" key="7">
    <source>
        <dbReference type="SAM" id="Phobius"/>
    </source>
</evidence>
<dbReference type="RefSeq" id="WP_044903447.1">
    <property type="nucleotide sequence ID" value="NZ_JQIF01000003.1"/>
</dbReference>
<keyword evidence="6 7" id="KW-0472">Membrane</keyword>
<keyword evidence="4 7" id="KW-0812">Transmembrane</keyword>
<dbReference type="InterPro" id="IPR052518">
    <property type="entry name" value="CHR_Transporter"/>
</dbReference>
<feature type="transmembrane region" description="Helical" evidence="7">
    <location>
        <begin position="12"/>
        <end position="32"/>
    </location>
</feature>
<keyword evidence="5 7" id="KW-1133">Transmembrane helix</keyword>
<dbReference type="EMBL" id="JQIF01000003">
    <property type="protein sequence ID" value="KGJ54930.1"/>
    <property type="molecule type" value="Genomic_DNA"/>
</dbReference>
<dbReference type="Proteomes" id="UP000030008">
    <property type="component" value="Unassembled WGS sequence"/>
</dbReference>
<evidence type="ECO:0000256" key="6">
    <source>
        <dbReference type="ARBA" id="ARBA00023136"/>
    </source>
</evidence>
<evidence type="ECO:0000313" key="9">
    <source>
        <dbReference type="Proteomes" id="UP000030008"/>
    </source>
</evidence>
<dbReference type="GO" id="GO:0005886">
    <property type="term" value="C:plasma membrane"/>
    <property type="evidence" value="ECO:0007669"/>
    <property type="project" value="UniProtKB-SubCell"/>
</dbReference>
<evidence type="ECO:0000256" key="5">
    <source>
        <dbReference type="ARBA" id="ARBA00022989"/>
    </source>
</evidence>
<evidence type="ECO:0000256" key="1">
    <source>
        <dbReference type="ARBA" id="ARBA00004651"/>
    </source>
</evidence>
<feature type="transmembrane region" description="Helical" evidence="7">
    <location>
        <begin position="116"/>
        <end position="135"/>
    </location>
</feature>
<comment type="similarity">
    <text evidence="2">Belongs to the chromate ion transporter (CHR) (TC 2.A.51) family.</text>
</comment>
<gene>
    <name evidence="8" type="ORF">CIAN88_00985</name>
</gene>
<protein>
    <submittedName>
        <fullName evidence="8">Chromate transporter</fullName>
    </submittedName>
</protein>
<dbReference type="PANTHER" id="PTHR43663">
    <property type="entry name" value="CHROMATE TRANSPORT PROTEIN-RELATED"/>
    <property type="match status" value="1"/>
</dbReference>
<keyword evidence="3" id="KW-1003">Cell membrane</keyword>
<dbReference type="Pfam" id="PF02417">
    <property type="entry name" value="Chromate_transp"/>
    <property type="match status" value="1"/>
</dbReference>
<organism evidence="8 9">
    <name type="scientific">Clostridium innocuum</name>
    <dbReference type="NCBI Taxonomy" id="1522"/>
    <lineage>
        <taxon>Bacteria</taxon>
        <taxon>Bacillati</taxon>
        <taxon>Bacillota</taxon>
        <taxon>Clostridia</taxon>
        <taxon>Eubacteriales</taxon>
        <taxon>Clostridiaceae</taxon>
        <taxon>Clostridium</taxon>
    </lineage>
</organism>
<dbReference type="PROSITE" id="PS51257">
    <property type="entry name" value="PROKAR_LIPOPROTEIN"/>
    <property type="match status" value="1"/>
</dbReference>